<evidence type="ECO:0000256" key="2">
    <source>
        <dbReference type="ARBA" id="ARBA00022801"/>
    </source>
</evidence>
<keyword evidence="4" id="KW-0472">Membrane</keyword>
<dbReference type="Gene3D" id="2.60.40.10">
    <property type="entry name" value="Immunoglobulins"/>
    <property type="match status" value="1"/>
</dbReference>
<comment type="similarity">
    <text evidence="1">Belongs to the glycosyl hydrolase 3 family.</text>
</comment>
<dbReference type="InterPro" id="IPR017853">
    <property type="entry name" value="GH"/>
</dbReference>
<keyword evidence="4" id="KW-1133">Transmembrane helix</keyword>
<evidence type="ECO:0000256" key="3">
    <source>
        <dbReference type="SAM" id="MobiDB-lite"/>
    </source>
</evidence>
<dbReference type="InterPro" id="IPR036962">
    <property type="entry name" value="Glyco_hydro_3_N_sf"/>
</dbReference>
<dbReference type="Proteomes" id="UP000823990">
    <property type="component" value="Unassembled WGS sequence"/>
</dbReference>
<dbReference type="InterPro" id="IPR001764">
    <property type="entry name" value="Glyco_hydro_3_N"/>
</dbReference>
<dbReference type="InterPro" id="IPR050288">
    <property type="entry name" value="Cellulose_deg_GH3"/>
</dbReference>
<gene>
    <name evidence="6" type="ORF">H9892_01450</name>
</gene>
<reference evidence="6" key="1">
    <citation type="journal article" date="2021" name="PeerJ">
        <title>Extensive microbial diversity within the chicken gut microbiome revealed by metagenomics and culture.</title>
        <authorList>
            <person name="Gilroy R."/>
            <person name="Ravi A."/>
            <person name="Getino M."/>
            <person name="Pursley I."/>
            <person name="Horton D.L."/>
            <person name="Alikhan N.F."/>
            <person name="Baker D."/>
            <person name="Gharbi K."/>
            <person name="Hall N."/>
            <person name="Watson M."/>
            <person name="Adriaenssens E.M."/>
            <person name="Foster-Nyarko E."/>
            <person name="Jarju S."/>
            <person name="Secka A."/>
            <person name="Antonio M."/>
            <person name="Oren A."/>
            <person name="Chaudhuri R.R."/>
            <person name="La Ragione R."/>
            <person name="Hildebrand F."/>
            <person name="Pallen M.J."/>
        </authorList>
    </citation>
    <scope>NUCLEOTIDE SEQUENCE</scope>
    <source>
        <strain evidence="6">12435</strain>
    </source>
</reference>
<dbReference type="PANTHER" id="PTHR42715:SF10">
    <property type="entry name" value="BETA-GLUCOSIDASE"/>
    <property type="match status" value="1"/>
</dbReference>
<protein>
    <submittedName>
        <fullName evidence="6">Glycoside hydrolase family 3 C-terminal domain-containing protein</fullName>
    </submittedName>
</protein>
<dbReference type="PANTHER" id="PTHR42715">
    <property type="entry name" value="BETA-GLUCOSIDASE"/>
    <property type="match status" value="1"/>
</dbReference>
<dbReference type="SMART" id="SM01217">
    <property type="entry name" value="Fn3_like"/>
    <property type="match status" value="1"/>
</dbReference>
<dbReference type="PRINTS" id="PR00133">
    <property type="entry name" value="GLHYDRLASE3"/>
</dbReference>
<organism evidence="6 7">
    <name type="scientific">Candidatus Protoclostridium stercorigallinarum</name>
    <dbReference type="NCBI Taxonomy" id="2838741"/>
    <lineage>
        <taxon>Bacteria</taxon>
        <taxon>Bacillati</taxon>
        <taxon>Bacillota</taxon>
        <taxon>Clostridia</taxon>
        <taxon>Candidatus Protoclostridium</taxon>
    </lineage>
</organism>
<evidence type="ECO:0000313" key="6">
    <source>
        <dbReference type="EMBL" id="HIW01988.1"/>
    </source>
</evidence>
<evidence type="ECO:0000259" key="5">
    <source>
        <dbReference type="SMART" id="SM01217"/>
    </source>
</evidence>
<accession>A0A9D1PZ70</accession>
<dbReference type="InterPro" id="IPR036881">
    <property type="entry name" value="Glyco_hydro_3_C_sf"/>
</dbReference>
<evidence type="ECO:0000256" key="1">
    <source>
        <dbReference type="ARBA" id="ARBA00005336"/>
    </source>
</evidence>
<feature type="domain" description="Fibronectin type III-like" evidence="5">
    <location>
        <begin position="449"/>
        <end position="533"/>
    </location>
</feature>
<dbReference type="EMBL" id="DXHS01000024">
    <property type="protein sequence ID" value="HIW01988.1"/>
    <property type="molecule type" value="Genomic_DNA"/>
</dbReference>
<evidence type="ECO:0000313" key="7">
    <source>
        <dbReference type="Proteomes" id="UP000823990"/>
    </source>
</evidence>
<feature type="region of interest" description="Disordered" evidence="3">
    <location>
        <begin position="713"/>
        <end position="740"/>
    </location>
</feature>
<dbReference type="Pfam" id="PF01915">
    <property type="entry name" value="Glyco_hydro_3_C"/>
    <property type="match status" value="1"/>
</dbReference>
<dbReference type="GO" id="GO:0005975">
    <property type="term" value="P:carbohydrate metabolic process"/>
    <property type="evidence" value="ECO:0007669"/>
    <property type="project" value="InterPro"/>
</dbReference>
<dbReference type="AlphaFoldDB" id="A0A9D1PZ70"/>
<dbReference type="InterPro" id="IPR026891">
    <property type="entry name" value="Fn3-like"/>
</dbReference>
<dbReference type="SUPFAM" id="SSF51445">
    <property type="entry name" value="(Trans)glycosidases"/>
    <property type="match status" value="1"/>
</dbReference>
<evidence type="ECO:0000256" key="4">
    <source>
        <dbReference type="SAM" id="Phobius"/>
    </source>
</evidence>
<keyword evidence="4" id="KW-0812">Transmembrane</keyword>
<dbReference type="InterPro" id="IPR002772">
    <property type="entry name" value="Glyco_hydro_3_C"/>
</dbReference>
<name>A0A9D1PZ70_9FIRM</name>
<sequence length="1039" mass="113739">MKQRWGMKKMLLLWVPILVVLLALIIAVTIVANVFAVTLDTYVGKGSAELVMPKDENGDPIEMDADFYEVKYDDIFEARTASEKVAEEIADEGIVLLKNNGTLPLAKNSYVTALGRGYVDPIYGGVGSGQMPTDGCVAPHDGLKTVFNVNEGAFAALTESVSDVIRGDSDPTAVEDKNTYWIGEFQKKTYEALDFTGYTDAVIVFISRKGAEGGDLSMNLKDDIAWHESYNGPFAAEHTETVNYADDQHQLELSKEERDMLDVAKTNFENVIVVISSSNIMEVGELELDDEIDGIVWMGGPGSRGNVSVAKILCGDVVPSGHLVDTWSADFTRDPTFANYSRNGERDWNNVTDESGTKISFVEYEEGIYVGYKYFETMYSELGEGGDAWYDAWRTADGTDDTGVVYPFGYGLSYASFDQSFVGQPSVTDGRVDITVRVENTHASRAGKDAVQIYFEPPYTETDRSMCIEKATKNLVAFAKTAEIAAGSDTEIALSFALEDMASYCTTVENSDGTKGGYMLEAGEYVIHLGENAHDSYATATITVPETIWYTGNDLRETDRIAQSYMNEDGTYRDIPKAAMGDSSAGFVAAHNLFQDVTDYMHSEGKTPLTRANGFTEWVPTTPAGDELTASDYVVEEYKLKDYSGGALADSSVTEKPALGADHGLKLSDLRGKDYYDPLWDDLLDQLTQEDYNNASQLMDSYAFAEIESVGKPYNKDSDGPQGLKGPFTPTGGAGAAPDKHGNAWPTEPIVAATFNVDLARGYGECVGDEAMQLGFMGWYGPGLNIHRSPFAGRNYEYYSEDGFLSGRMGATVIEAASSKGVICYIKHYMLNDQESDRNGGASWCDEQAMREIYLKAFELAVKEPVTTVKYTNVETGELGEKQMRSAFGLMTSYNRVGATWVGGCEAAINGVLRTEWGFRGTVITDFGVALKYMSSDQAHYAGGDQYLGIPGFSAPQQDTTSPSAMWSLRNSYKNFFYAAAHSNIMNGVPAGAAYAYSMSPWAVWLLIANIVIYGFIIGMTTYLAIRFVRNKKSNVQEA</sequence>
<feature type="transmembrane region" description="Helical" evidence="4">
    <location>
        <begin position="1002"/>
        <end position="1026"/>
    </location>
</feature>
<comment type="caution">
    <text evidence="6">The sequence shown here is derived from an EMBL/GenBank/DDBJ whole genome shotgun (WGS) entry which is preliminary data.</text>
</comment>
<reference evidence="6" key="2">
    <citation type="submission" date="2021-04" db="EMBL/GenBank/DDBJ databases">
        <authorList>
            <person name="Gilroy R."/>
        </authorList>
    </citation>
    <scope>NUCLEOTIDE SEQUENCE</scope>
    <source>
        <strain evidence="6">12435</strain>
    </source>
</reference>
<proteinExistence type="inferred from homology"/>
<keyword evidence="2 6" id="KW-0378">Hydrolase</keyword>
<dbReference type="Gene3D" id="3.40.50.1700">
    <property type="entry name" value="Glycoside hydrolase family 3 C-terminal domain"/>
    <property type="match status" value="1"/>
</dbReference>
<dbReference type="SUPFAM" id="SSF52279">
    <property type="entry name" value="Beta-D-glucan exohydrolase, C-terminal domain"/>
    <property type="match status" value="1"/>
</dbReference>
<dbReference type="InterPro" id="IPR013783">
    <property type="entry name" value="Ig-like_fold"/>
</dbReference>
<dbReference type="Gene3D" id="3.20.20.300">
    <property type="entry name" value="Glycoside hydrolase, family 3, N-terminal domain"/>
    <property type="match status" value="1"/>
</dbReference>
<dbReference type="Pfam" id="PF00933">
    <property type="entry name" value="Glyco_hydro_3"/>
    <property type="match status" value="1"/>
</dbReference>
<dbReference type="GO" id="GO:0004553">
    <property type="term" value="F:hydrolase activity, hydrolyzing O-glycosyl compounds"/>
    <property type="evidence" value="ECO:0007669"/>
    <property type="project" value="InterPro"/>
</dbReference>